<accession>A0A0C3A3L8</accession>
<dbReference type="AlphaFoldDB" id="A0A0C3A3L8"/>
<proteinExistence type="predicted"/>
<reference evidence="2" key="2">
    <citation type="submission" date="2015-01" db="EMBL/GenBank/DDBJ databases">
        <title>Evolutionary Origins and Diversification of the Mycorrhizal Mutualists.</title>
        <authorList>
            <consortium name="DOE Joint Genome Institute"/>
            <consortium name="Mycorrhizal Genomics Consortium"/>
            <person name="Kohler A."/>
            <person name="Kuo A."/>
            <person name="Nagy L.G."/>
            <person name="Floudas D."/>
            <person name="Copeland A."/>
            <person name="Barry K.W."/>
            <person name="Cichocki N."/>
            <person name="Veneault-Fourrey C."/>
            <person name="LaButti K."/>
            <person name="Lindquist E.A."/>
            <person name="Lipzen A."/>
            <person name="Lundell T."/>
            <person name="Morin E."/>
            <person name="Murat C."/>
            <person name="Riley R."/>
            <person name="Ohm R."/>
            <person name="Sun H."/>
            <person name="Tunlid A."/>
            <person name="Henrissat B."/>
            <person name="Grigoriev I.V."/>
            <person name="Hibbett D.S."/>
            <person name="Martin F."/>
        </authorList>
    </citation>
    <scope>NUCLEOTIDE SEQUENCE [LARGE SCALE GENOMIC DNA]</scope>
    <source>
        <strain evidence="2">Foug A</strain>
    </source>
</reference>
<dbReference type="Proteomes" id="UP000053989">
    <property type="component" value="Unassembled WGS sequence"/>
</dbReference>
<evidence type="ECO:0000313" key="2">
    <source>
        <dbReference type="Proteomes" id="UP000053989"/>
    </source>
</evidence>
<dbReference type="HOGENOM" id="CLU_2086221_0_0_1"/>
<dbReference type="InParanoid" id="A0A0C3A3L8"/>
<sequence length="117" mass="12825">MIPSFVDPSLLRIWHNLAQIALYLYSITRPAMRLGTVNARGRSEEDIVVERAASMDPIVCLLAREPFKASPSGSWGSVRFPMAGQANPVQPKQGTAVKRHPPRPLGTYNCSATFSVC</sequence>
<name>A0A0C3A3L8_9AGAM</name>
<dbReference type="EMBL" id="KN822010">
    <property type="protein sequence ID" value="KIM68253.1"/>
    <property type="molecule type" value="Genomic_DNA"/>
</dbReference>
<reference evidence="1 2" key="1">
    <citation type="submission" date="2014-04" db="EMBL/GenBank/DDBJ databases">
        <authorList>
            <consortium name="DOE Joint Genome Institute"/>
            <person name="Kuo A."/>
            <person name="Kohler A."/>
            <person name="Nagy L.G."/>
            <person name="Floudas D."/>
            <person name="Copeland A."/>
            <person name="Barry K.W."/>
            <person name="Cichocki N."/>
            <person name="Veneault-Fourrey C."/>
            <person name="LaButti K."/>
            <person name="Lindquist E.A."/>
            <person name="Lipzen A."/>
            <person name="Lundell T."/>
            <person name="Morin E."/>
            <person name="Murat C."/>
            <person name="Sun H."/>
            <person name="Tunlid A."/>
            <person name="Henrissat B."/>
            <person name="Grigoriev I.V."/>
            <person name="Hibbett D.S."/>
            <person name="Martin F."/>
            <person name="Nordberg H.P."/>
            <person name="Cantor M.N."/>
            <person name="Hua S.X."/>
        </authorList>
    </citation>
    <scope>NUCLEOTIDE SEQUENCE [LARGE SCALE GENOMIC DNA]</scope>
    <source>
        <strain evidence="1 2">Foug A</strain>
    </source>
</reference>
<evidence type="ECO:0000313" key="1">
    <source>
        <dbReference type="EMBL" id="KIM68253.1"/>
    </source>
</evidence>
<keyword evidence="2" id="KW-1185">Reference proteome</keyword>
<gene>
    <name evidence="1" type="ORF">SCLCIDRAFT_1013925</name>
</gene>
<protein>
    <submittedName>
        <fullName evidence="1">Uncharacterized protein</fullName>
    </submittedName>
</protein>
<organism evidence="1 2">
    <name type="scientific">Scleroderma citrinum Foug A</name>
    <dbReference type="NCBI Taxonomy" id="1036808"/>
    <lineage>
        <taxon>Eukaryota</taxon>
        <taxon>Fungi</taxon>
        <taxon>Dikarya</taxon>
        <taxon>Basidiomycota</taxon>
        <taxon>Agaricomycotina</taxon>
        <taxon>Agaricomycetes</taxon>
        <taxon>Agaricomycetidae</taxon>
        <taxon>Boletales</taxon>
        <taxon>Sclerodermatineae</taxon>
        <taxon>Sclerodermataceae</taxon>
        <taxon>Scleroderma</taxon>
    </lineage>
</organism>